<gene>
    <name evidence="1" type="ORF">M3I01_013360</name>
</gene>
<dbReference type="Proteomes" id="UP001139522">
    <property type="component" value="Unassembled WGS sequence"/>
</dbReference>
<dbReference type="RefSeq" id="WP_255896377.1">
    <property type="nucleotide sequence ID" value="NZ_JAMZEG020000003.1"/>
</dbReference>
<keyword evidence="2" id="KW-1185">Reference proteome</keyword>
<protein>
    <submittedName>
        <fullName evidence="1">Uncharacterized protein</fullName>
    </submittedName>
</protein>
<evidence type="ECO:0000313" key="2">
    <source>
        <dbReference type="Proteomes" id="UP001139522"/>
    </source>
</evidence>
<dbReference type="EMBL" id="JAMZEG020000003">
    <property type="protein sequence ID" value="MDE8603885.1"/>
    <property type="molecule type" value="Genomic_DNA"/>
</dbReference>
<reference evidence="1" key="1">
    <citation type="submission" date="2023-01" db="EMBL/GenBank/DDBJ databases">
        <title>Psychroserpens sp. MSW6 and Marinomonas sp. RSW2, isolated from seawater.</title>
        <authorList>
            <person name="Kristyanto S."/>
            <person name="Jung J."/>
            <person name="Kim J.M."/>
            <person name="Jeon C.O."/>
        </authorList>
    </citation>
    <scope>NUCLEOTIDE SEQUENCE</scope>
    <source>
        <strain evidence="1">RSW2</strain>
    </source>
</reference>
<accession>A0ABT5WIK8</accession>
<sequence length="229" mass="25458">MLFRFFCRILGDDVELVDHDMRLFANAPGTASLKVVSKTEPKGSVFVSVAVNGGERQQLFFGFVERATKATADTWTLFCREKIAALDRRLPISKRNVTLREVLAEISSKTSISFALPKSGGYADKPVPHFVHMGTAIQAVRATAGVFNIPDFVCQQRRDGNIYVGSWKDGIWPDKPITMPENLFDGVLSSESMTTVLVPGLRPNYVLNGRRIYEVSIKGVSMGISWKKR</sequence>
<comment type="caution">
    <text evidence="1">The sequence shown here is derived from an EMBL/GenBank/DDBJ whole genome shotgun (WGS) entry which is preliminary data.</text>
</comment>
<organism evidence="1 2">
    <name type="scientific">Marinomonas maritima</name>
    <dbReference type="NCBI Taxonomy" id="2940935"/>
    <lineage>
        <taxon>Bacteria</taxon>
        <taxon>Pseudomonadati</taxon>
        <taxon>Pseudomonadota</taxon>
        <taxon>Gammaproteobacteria</taxon>
        <taxon>Oceanospirillales</taxon>
        <taxon>Oceanospirillaceae</taxon>
        <taxon>Marinomonas</taxon>
    </lineage>
</organism>
<proteinExistence type="predicted"/>
<evidence type="ECO:0000313" key="1">
    <source>
        <dbReference type="EMBL" id="MDE8603885.1"/>
    </source>
</evidence>
<name>A0ABT5WIK8_9GAMM</name>